<evidence type="ECO:0000259" key="4">
    <source>
        <dbReference type="SMART" id="SM00382"/>
    </source>
</evidence>
<evidence type="ECO:0000256" key="3">
    <source>
        <dbReference type="SAM" id="MobiDB-lite"/>
    </source>
</evidence>
<feature type="compositionally biased region" description="Basic and acidic residues" evidence="3">
    <location>
        <begin position="319"/>
        <end position="329"/>
    </location>
</feature>
<evidence type="ECO:0000256" key="2">
    <source>
        <dbReference type="ARBA" id="ARBA00022840"/>
    </source>
</evidence>
<dbReference type="Gene3D" id="1.10.8.60">
    <property type="match status" value="2"/>
</dbReference>
<keyword evidence="6" id="KW-1185">Reference proteome</keyword>
<reference evidence="5 6" key="1">
    <citation type="submission" date="2018-04" db="EMBL/GenBank/DDBJ databases">
        <authorList>
            <person name="Zhang X."/>
            <person name="Yuan J."/>
            <person name="Li F."/>
            <person name="Xiang J."/>
        </authorList>
    </citation>
    <scope>NUCLEOTIDE SEQUENCE [LARGE SCALE GENOMIC DNA]</scope>
    <source>
        <tissue evidence="5">Muscle</tissue>
    </source>
</reference>
<evidence type="ECO:0000313" key="6">
    <source>
        <dbReference type="Proteomes" id="UP000283509"/>
    </source>
</evidence>
<dbReference type="GO" id="GO:0016887">
    <property type="term" value="F:ATP hydrolysis activity"/>
    <property type="evidence" value="ECO:0007669"/>
    <property type="project" value="InterPro"/>
</dbReference>
<keyword evidence="2" id="KW-0067">ATP-binding</keyword>
<feature type="region of interest" description="Disordered" evidence="3">
    <location>
        <begin position="319"/>
        <end position="339"/>
    </location>
</feature>
<sequence>MSHFSHPYIRGSSMHAEPLLISDPEALDGSKSKEDEASKRKKQDLKKQDDSARGTKKKDKRGHNHTEKKLVTETIKSKFEEPEWLKKIFPSFHYQIVLLNERDLIRCNISAYSPVELEYDGHSCAFLAVPDENVQIGCIVLHRLGCEVYFPSLKSTSLVLVKRIASVEVAKEVILSSCKTQSKKGQHLIEEQIKHQLYSTCPLGSEFTLKIGSKVHLHTLKRSDQVYQVSNYVLPDNEISDPNSISEVLADRLQDISLNSCSSNDSVFDKSSTVPSQLLTLDEYKCSDSSALASDLSKLRLSSDDTGAAFVTIDEYHEGSSGEESKDLDAGIVTSTPNKKSNTTLHKSLLAARMREKIITSGESEEGIKQWKIVDPSLQKHWIRIGRETKITIQNIDEVNTKTHNEQEKDYNENVYYKSHAYEMLLKIMENKFRDMETMGNPLLGGWTGVLLHGPPGTGKTLMVKQAADEMNVPVISLTSADVTKSSASGSEEVYQKFRSACDSSPSVLFMDEVDSLCPAGNQKSVSGNDVLAAVIRGIHIVQDSSKPVLLIGATSRPDAVAPKLQSPGRLDRQLLVPLPDAHQRAFILQKLLSSQSHRLQQKEIFDIAKQAYGFSGADLDVLIKSSWLHTTERIGKNTDIREQVAELSLCQEDLSEGLKTVVPTMMRQNYTAISVVKWDDIWGYPALKSKLQKMIHQHQDSPDEHPLKGLLLYGPPGCSKTMFVRALVNETNFSFFPLKCSNLLSKYVGETEKSLSKVFVRAQQAAPSIIFMDEIDSLCGDRSGGSLLVSELLSLMSGTKYKGNIWIIGATNRPAAVDEALLQPGCLEQIVHVDLPDFTSRCDIWKGILTGVSVKEEINVANLSDASAGHSGAEITGIYQEAAYAALADMERIEKERQSENLLREDSVVPCVTEDNVALWLAAGLKYRRSFYGCWCMWQDTPMGPVNWPSLLLGLRPLISRATSKC</sequence>
<feature type="domain" description="AAA+ ATPase" evidence="4">
    <location>
        <begin position="446"/>
        <end position="581"/>
    </location>
</feature>
<feature type="region of interest" description="Disordered" evidence="3">
    <location>
        <begin position="15"/>
        <end position="69"/>
    </location>
</feature>
<dbReference type="AlphaFoldDB" id="A0A423SZQ9"/>
<dbReference type="OrthoDB" id="6347711at2759"/>
<feature type="compositionally biased region" description="Basic and acidic residues" evidence="3">
    <location>
        <begin position="28"/>
        <end position="38"/>
    </location>
</feature>
<dbReference type="GO" id="GO:0005524">
    <property type="term" value="F:ATP binding"/>
    <property type="evidence" value="ECO:0007669"/>
    <property type="project" value="UniProtKB-KW"/>
</dbReference>
<evidence type="ECO:0000313" key="5">
    <source>
        <dbReference type="EMBL" id="ROT69717.1"/>
    </source>
</evidence>
<accession>A0A423SZQ9</accession>
<comment type="caution">
    <text evidence="5">The sequence shown here is derived from an EMBL/GenBank/DDBJ whole genome shotgun (WGS) entry which is preliminary data.</text>
</comment>
<name>A0A423SZQ9_PENVA</name>
<dbReference type="SMART" id="SM00382">
    <property type="entry name" value="AAA"/>
    <property type="match status" value="2"/>
</dbReference>
<dbReference type="STRING" id="6689.A0A423SZQ9"/>
<keyword evidence="1" id="KW-0547">Nucleotide-binding</keyword>
<dbReference type="Gene3D" id="3.40.50.300">
    <property type="entry name" value="P-loop containing nucleotide triphosphate hydrolases"/>
    <property type="match status" value="2"/>
</dbReference>
<dbReference type="InterPro" id="IPR050168">
    <property type="entry name" value="AAA_ATPase_domain"/>
</dbReference>
<dbReference type="PANTHER" id="PTHR23077:SF27">
    <property type="entry name" value="ATPASE FAMILY GENE 2 PROTEIN HOMOLOG A"/>
    <property type="match status" value="1"/>
</dbReference>
<dbReference type="InterPro" id="IPR027417">
    <property type="entry name" value="P-loop_NTPase"/>
</dbReference>
<dbReference type="PANTHER" id="PTHR23077">
    <property type="entry name" value="AAA-FAMILY ATPASE"/>
    <property type="match status" value="1"/>
</dbReference>
<dbReference type="EMBL" id="QCYY01002525">
    <property type="protein sequence ID" value="ROT69717.1"/>
    <property type="molecule type" value="Genomic_DNA"/>
</dbReference>
<dbReference type="InterPro" id="IPR003593">
    <property type="entry name" value="AAA+_ATPase"/>
</dbReference>
<feature type="compositionally biased region" description="Basic residues" evidence="3">
    <location>
        <begin position="54"/>
        <end position="63"/>
    </location>
</feature>
<dbReference type="GO" id="GO:0005737">
    <property type="term" value="C:cytoplasm"/>
    <property type="evidence" value="ECO:0007669"/>
    <property type="project" value="TreeGrafter"/>
</dbReference>
<protein>
    <recommendedName>
        <fullName evidence="4">AAA+ ATPase domain-containing protein</fullName>
    </recommendedName>
</protein>
<proteinExistence type="predicted"/>
<organism evidence="5 6">
    <name type="scientific">Penaeus vannamei</name>
    <name type="common">Whiteleg shrimp</name>
    <name type="synonym">Litopenaeus vannamei</name>
    <dbReference type="NCBI Taxonomy" id="6689"/>
    <lineage>
        <taxon>Eukaryota</taxon>
        <taxon>Metazoa</taxon>
        <taxon>Ecdysozoa</taxon>
        <taxon>Arthropoda</taxon>
        <taxon>Crustacea</taxon>
        <taxon>Multicrustacea</taxon>
        <taxon>Malacostraca</taxon>
        <taxon>Eumalacostraca</taxon>
        <taxon>Eucarida</taxon>
        <taxon>Decapoda</taxon>
        <taxon>Dendrobranchiata</taxon>
        <taxon>Penaeoidea</taxon>
        <taxon>Penaeidae</taxon>
        <taxon>Penaeus</taxon>
    </lineage>
</organism>
<evidence type="ECO:0000256" key="1">
    <source>
        <dbReference type="ARBA" id="ARBA00022741"/>
    </source>
</evidence>
<dbReference type="InterPro" id="IPR003959">
    <property type="entry name" value="ATPase_AAA_core"/>
</dbReference>
<dbReference type="SUPFAM" id="SSF52540">
    <property type="entry name" value="P-loop containing nucleoside triphosphate hydrolases"/>
    <property type="match status" value="2"/>
</dbReference>
<reference evidence="5 6" key="2">
    <citation type="submission" date="2019-01" db="EMBL/GenBank/DDBJ databases">
        <title>The decoding of complex shrimp genome reveals the adaptation for benthos swimmer, frequently molting mechanism and breeding impact on genome.</title>
        <authorList>
            <person name="Sun Y."/>
            <person name="Gao Y."/>
            <person name="Yu Y."/>
        </authorList>
    </citation>
    <scope>NUCLEOTIDE SEQUENCE [LARGE SCALE GENOMIC DNA]</scope>
    <source>
        <tissue evidence="5">Muscle</tissue>
    </source>
</reference>
<gene>
    <name evidence="5" type="ORF">C7M84_012060</name>
</gene>
<dbReference type="Pfam" id="PF00004">
    <property type="entry name" value="AAA"/>
    <property type="match status" value="2"/>
</dbReference>
<feature type="domain" description="AAA+ ATPase" evidence="4">
    <location>
        <begin position="707"/>
        <end position="838"/>
    </location>
</feature>
<dbReference type="Proteomes" id="UP000283509">
    <property type="component" value="Unassembled WGS sequence"/>
</dbReference>